<dbReference type="OrthoDB" id="6433005at2759"/>
<reference evidence="2" key="1">
    <citation type="submission" date="2020-08" db="EMBL/GenBank/DDBJ databases">
        <title>Multicomponent nature underlies the extraordinary mechanical properties of spider dragline silk.</title>
        <authorList>
            <person name="Kono N."/>
            <person name="Nakamura H."/>
            <person name="Mori M."/>
            <person name="Yoshida Y."/>
            <person name="Ohtoshi R."/>
            <person name="Malay A.D."/>
            <person name="Moran D.A.P."/>
            <person name="Tomita M."/>
            <person name="Numata K."/>
            <person name="Arakawa K."/>
        </authorList>
    </citation>
    <scope>NUCLEOTIDE SEQUENCE</scope>
</reference>
<accession>A0A8X6UKF2</accession>
<keyword evidence="3" id="KW-1185">Reference proteome</keyword>
<evidence type="ECO:0000313" key="2">
    <source>
        <dbReference type="EMBL" id="GFU43989.1"/>
    </source>
</evidence>
<dbReference type="Proteomes" id="UP000887013">
    <property type="component" value="Unassembled WGS sequence"/>
</dbReference>
<feature type="region of interest" description="Disordered" evidence="1">
    <location>
        <begin position="86"/>
        <end position="114"/>
    </location>
</feature>
<sequence length="126" mass="14372">MGPLKSHYYEEVRYFLRHSSRPLSIFDMMQLFGRAYLKVQRGDIAVNGLNRNVWHLSYELVTDIYPIKRNVFSSEDFIASRLPTPRSQAMIPTNDPVPSDSPQACSSKSPGMITLDSSKSTNFVRV</sequence>
<feature type="compositionally biased region" description="Polar residues" evidence="1">
    <location>
        <begin position="100"/>
        <end position="114"/>
    </location>
</feature>
<evidence type="ECO:0000313" key="3">
    <source>
        <dbReference type="Proteomes" id="UP000887013"/>
    </source>
</evidence>
<organism evidence="2 3">
    <name type="scientific">Nephila pilipes</name>
    <name type="common">Giant wood spider</name>
    <name type="synonym">Nephila maculata</name>
    <dbReference type="NCBI Taxonomy" id="299642"/>
    <lineage>
        <taxon>Eukaryota</taxon>
        <taxon>Metazoa</taxon>
        <taxon>Ecdysozoa</taxon>
        <taxon>Arthropoda</taxon>
        <taxon>Chelicerata</taxon>
        <taxon>Arachnida</taxon>
        <taxon>Araneae</taxon>
        <taxon>Araneomorphae</taxon>
        <taxon>Entelegynae</taxon>
        <taxon>Araneoidea</taxon>
        <taxon>Nephilidae</taxon>
        <taxon>Nephila</taxon>
    </lineage>
</organism>
<comment type="caution">
    <text evidence="2">The sequence shown here is derived from an EMBL/GenBank/DDBJ whole genome shotgun (WGS) entry which is preliminary data.</text>
</comment>
<gene>
    <name evidence="2" type="ORF">NPIL_546761</name>
</gene>
<dbReference type="AlphaFoldDB" id="A0A8X6UKF2"/>
<evidence type="ECO:0000256" key="1">
    <source>
        <dbReference type="SAM" id="MobiDB-lite"/>
    </source>
</evidence>
<proteinExistence type="predicted"/>
<dbReference type="EMBL" id="BMAW01085669">
    <property type="protein sequence ID" value="GFU43989.1"/>
    <property type="molecule type" value="Genomic_DNA"/>
</dbReference>
<protein>
    <submittedName>
        <fullName evidence="2">Uncharacterized protein</fullName>
    </submittedName>
</protein>
<name>A0A8X6UKF2_NEPPI</name>